<dbReference type="SUPFAM" id="SSF52540">
    <property type="entry name" value="P-loop containing nucleoside triphosphate hydrolases"/>
    <property type="match status" value="1"/>
</dbReference>
<dbReference type="GO" id="GO:0006302">
    <property type="term" value="P:double-strand break repair"/>
    <property type="evidence" value="ECO:0007669"/>
    <property type="project" value="InterPro"/>
</dbReference>
<keyword evidence="3" id="KW-1185">Reference proteome</keyword>
<proteinExistence type="predicted"/>
<dbReference type="InterPro" id="IPR016195">
    <property type="entry name" value="Pol/histidinol_Pase-like"/>
</dbReference>
<gene>
    <name evidence="2" type="ORF">H9L01_05390</name>
</gene>
<dbReference type="RefSeq" id="WP_187532961.1">
    <property type="nucleotide sequence ID" value="NZ_CBCSHU010000012.1"/>
</dbReference>
<evidence type="ECO:0000259" key="1">
    <source>
        <dbReference type="Pfam" id="PF13476"/>
    </source>
</evidence>
<dbReference type="SUPFAM" id="SSF89550">
    <property type="entry name" value="PHP domain-like"/>
    <property type="match status" value="1"/>
</dbReference>
<organism evidence="2 3">
    <name type="scientific">Erysipelothrix inopinata</name>
    <dbReference type="NCBI Taxonomy" id="225084"/>
    <lineage>
        <taxon>Bacteria</taxon>
        <taxon>Bacillati</taxon>
        <taxon>Bacillota</taxon>
        <taxon>Erysipelotrichia</taxon>
        <taxon>Erysipelotrichales</taxon>
        <taxon>Erysipelotrichaceae</taxon>
        <taxon>Erysipelothrix</taxon>
    </lineage>
</organism>
<dbReference type="Pfam" id="PF13476">
    <property type="entry name" value="AAA_23"/>
    <property type="match status" value="1"/>
</dbReference>
<name>A0A7G9RW52_9FIRM</name>
<reference evidence="2 3" key="1">
    <citation type="submission" date="2020-08" db="EMBL/GenBank/DDBJ databases">
        <title>Genome sequence of Erysipelothrix inopinata DSM 15511T.</title>
        <authorList>
            <person name="Hyun D.-W."/>
            <person name="Bae J.-W."/>
        </authorList>
    </citation>
    <scope>NUCLEOTIDE SEQUENCE [LARGE SCALE GENOMIC DNA]</scope>
    <source>
        <strain evidence="2 3">DSM 15511</strain>
    </source>
</reference>
<dbReference type="KEGG" id="eio:H9L01_05390"/>
<sequence length="793" mass="92105">MWNAIDLHMHTSVGVTRDGKSDTVNFSYLKFVQVLSEYELKLLSVTNHNIIDFSNFLVLNYLSDILGSTMLLGVEFDTVFADKEDQPLHLVAISEKEFEDNFEMSNNINIETQNKKNNIGEVIYSAEELMSLVRNHNLVMIPHGSKSRGIFEDPSEENIKSALKIVREGFIRVFDSPSNWKLSQIKSFMTEENYADNIDDFGGVLFSDVRDWDQYSSKNRNFYMNAEPSFKGLIHSLSNPVHRFSTKDHINKNNHYISRIEIKKREEESTSPLELTENCINLDRGFNCIIGRSGSGKSLLLEIIKQSLTESTKSSYDVISDYEFSFYNESDEKLDKSNINIGFGEKIYDKIIQANMSSDNEEMYSIVRYIMPDFVSKRNFQAVNEVFEKNVNLYIDTKKKYSDNSKKIIEEINKLNGNELKLRDLEDISTFQISLPDPFKLTYTQEQLNNFAKYSEHFESLNTILNIYKDNKKINIKNKLDETNKLFKTVYQEITELHKFETYEIRKYDLVKKCINDVNGISSTNALSKSTLINSMSSTLDSIVSSFIEHKIDEFNLLSMDVSYNLQGSHQETLINKNNQILVVEKVKEEDIKLVSERENKLFKTYGHKTKLNEKKYDLTSNKDTKNLLNKYIKLDIMRDSFKINDLFDVEVEIFFDQNNIKNLNPGDIAKTYLEVYFDNNIINSNNSVILFDQLENDVDKDFISTTIKEQINKTKGKVQFIVVTHDPIIAVNADPTNYIEAIKNDKNIEYRNFRPESYVQNELITIANTVDGSRNVIKNRYEIYKGDRQHEN</sequence>
<dbReference type="EMBL" id="CP060715">
    <property type="protein sequence ID" value="QNN59827.1"/>
    <property type="molecule type" value="Genomic_DNA"/>
</dbReference>
<evidence type="ECO:0000313" key="2">
    <source>
        <dbReference type="EMBL" id="QNN59827.1"/>
    </source>
</evidence>
<dbReference type="Proteomes" id="UP000515928">
    <property type="component" value="Chromosome"/>
</dbReference>
<protein>
    <submittedName>
        <fullName evidence="2">AAA family ATPase</fullName>
    </submittedName>
</protein>
<dbReference type="Gene3D" id="3.40.50.300">
    <property type="entry name" value="P-loop containing nucleotide triphosphate hydrolases"/>
    <property type="match status" value="1"/>
</dbReference>
<dbReference type="InterPro" id="IPR027417">
    <property type="entry name" value="P-loop_NTPase"/>
</dbReference>
<dbReference type="Gene3D" id="3.20.20.140">
    <property type="entry name" value="Metal-dependent hydrolases"/>
    <property type="match status" value="1"/>
</dbReference>
<dbReference type="InterPro" id="IPR038729">
    <property type="entry name" value="Rad50/SbcC_AAA"/>
</dbReference>
<accession>A0A7G9RW52</accession>
<dbReference type="GO" id="GO:0016887">
    <property type="term" value="F:ATP hydrolysis activity"/>
    <property type="evidence" value="ECO:0007669"/>
    <property type="project" value="InterPro"/>
</dbReference>
<dbReference type="AlphaFoldDB" id="A0A7G9RW52"/>
<evidence type="ECO:0000313" key="3">
    <source>
        <dbReference type="Proteomes" id="UP000515928"/>
    </source>
</evidence>
<feature type="domain" description="Rad50/SbcC-type AAA" evidence="1">
    <location>
        <begin position="280"/>
        <end position="494"/>
    </location>
</feature>